<protein>
    <submittedName>
        <fullName evidence="2">Uncharacterized protein</fullName>
    </submittedName>
</protein>
<evidence type="ECO:0000256" key="1">
    <source>
        <dbReference type="SAM" id="MobiDB-lite"/>
    </source>
</evidence>
<accession>A0AA48QY75</accession>
<feature type="compositionally biased region" description="Low complexity" evidence="1">
    <location>
        <begin position="188"/>
        <end position="197"/>
    </location>
</feature>
<gene>
    <name evidence="2" type="ORF">CcaverHIS019_0604940</name>
</gene>
<evidence type="ECO:0000313" key="3">
    <source>
        <dbReference type="Proteomes" id="UP001233271"/>
    </source>
</evidence>
<dbReference type="RefSeq" id="XP_060459300.1">
    <property type="nucleotide sequence ID" value="XM_060602958.1"/>
</dbReference>
<name>A0AA48QY75_9TREE</name>
<dbReference type="InterPro" id="IPR009057">
    <property type="entry name" value="Homeodomain-like_sf"/>
</dbReference>
<feature type="region of interest" description="Disordered" evidence="1">
    <location>
        <begin position="145"/>
        <end position="209"/>
    </location>
</feature>
<feature type="compositionally biased region" description="Polar residues" evidence="1">
    <location>
        <begin position="165"/>
        <end position="182"/>
    </location>
</feature>
<dbReference type="GeneID" id="85497905"/>
<keyword evidence="3" id="KW-1185">Reference proteome</keyword>
<dbReference type="KEGG" id="ccac:CcaHIS019_0604940"/>
<dbReference type="EMBL" id="AP028217">
    <property type="protein sequence ID" value="BEI94035.1"/>
    <property type="molecule type" value="Genomic_DNA"/>
</dbReference>
<dbReference type="SUPFAM" id="SSF46689">
    <property type="entry name" value="Homeodomain-like"/>
    <property type="match status" value="1"/>
</dbReference>
<proteinExistence type="predicted"/>
<evidence type="ECO:0000313" key="2">
    <source>
        <dbReference type="EMBL" id="BEI94035.1"/>
    </source>
</evidence>
<dbReference type="AlphaFoldDB" id="A0AA48QY75"/>
<dbReference type="Proteomes" id="UP001233271">
    <property type="component" value="Chromosome 6"/>
</dbReference>
<sequence length="209" mass="23064">MPAPTNLTVRLSVWELWIAGRTKTQIRDQLCRFHLSMRTIHRIVTNGEKALEAGVDIEEALQPSVSTGRPRMLDDEAVNTLVQEALDNSSMTLQMHADKWRVSPATITKALEDRGVVRRSPTAMFRRTGSRTAVNVGDRAVVAPETPVRAARAKTTPQRDPKTPLQPTKQMPLQRTQNTSAAPLQVRAPSPTAAETPPSLPHAKKPRSC</sequence>
<organism evidence="2 3">
    <name type="scientific">Cutaneotrichosporon cavernicola</name>
    <dbReference type="NCBI Taxonomy" id="279322"/>
    <lineage>
        <taxon>Eukaryota</taxon>
        <taxon>Fungi</taxon>
        <taxon>Dikarya</taxon>
        <taxon>Basidiomycota</taxon>
        <taxon>Agaricomycotina</taxon>
        <taxon>Tremellomycetes</taxon>
        <taxon>Trichosporonales</taxon>
        <taxon>Trichosporonaceae</taxon>
        <taxon>Cutaneotrichosporon</taxon>
    </lineage>
</organism>
<reference evidence="2" key="1">
    <citation type="journal article" date="2023" name="BMC Genomics">
        <title>Chromosome-level genome assemblies of Cutaneotrichosporon spp. (Trichosporonales, Basidiomycota) reveal imbalanced evolution between nucleotide sequences and chromosome synteny.</title>
        <authorList>
            <person name="Kobayashi Y."/>
            <person name="Kayamori A."/>
            <person name="Aoki K."/>
            <person name="Shiwa Y."/>
            <person name="Matsutani M."/>
            <person name="Fujita N."/>
            <person name="Sugita T."/>
            <person name="Iwasaki W."/>
            <person name="Tanaka N."/>
            <person name="Takashima M."/>
        </authorList>
    </citation>
    <scope>NUCLEOTIDE SEQUENCE</scope>
    <source>
        <strain evidence="2">HIS019</strain>
    </source>
</reference>